<reference evidence="3 4" key="1">
    <citation type="submission" date="2016-12" db="EMBL/GenBank/DDBJ databases">
        <title>Diversity of luminous bacteria.</title>
        <authorList>
            <person name="Yoshizawa S."/>
            <person name="Kogure K."/>
        </authorList>
    </citation>
    <scope>NUCLEOTIDE SEQUENCE [LARGE SCALE GENOMIC DNA]</scope>
    <source>
        <strain evidence="3 4">LC1-200</strain>
    </source>
</reference>
<dbReference type="Pfam" id="PF05872">
    <property type="entry name" value="HerA_C"/>
    <property type="match status" value="1"/>
</dbReference>
<comment type="caution">
    <text evidence="3">The sequence shown here is derived from an EMBL/GenBank/DDBJ whole genome shotgun (WGS) entry which is preliminary data.</text>
</comment>
<dbReference type="OrthoDB" id="9758751at2"/>
<gene>
    <name evidence="3" type="ORF">BTO08_17085</name>
</gene>
<dbReference type="AlphaFoldDB" id="A0A2S7VII0"/>
<evidence type="ECO:0000313" key="3">
    <source>
        <dbReference type="EMBL" id="PQJ61974.1"/>
    </source>
</evidence>
<evidence type="ECO:0000256" key="1">
    <source>
        <dbReference type="SAM" id="MobiDB-lite"/>
    </source>
</evidence>
<feature type="domain" description="Helicase HerA-like C-terminal" evidence="2">
    <location>
        <begin position="10"/>
        <end position="477"/>
    </location>
</feature>
<dbReference type="SUPFAM" id="SSF52540">
    <property type="entry name" value="P-loop containing nucleoside triphosphate hydrolases"/>
    <property type="match status" value="1"/>
</dbReference>
<proteinExistence type="predicted"/>
<evidence type="ECO:0000313" key="4">
    <source>
        <dbReference type="Proteomes" id="UP000238730"/>
    </source>
</evidence>
<name>A0A2S7VII0_PHOAN</name>
<dbReference type="InterPro" id="IPR027417">
    <property type="entry name" value="P-loop_NTPase"/>
</dbReference>
<protein>
    <submittedName>
        <fullName evidence="3">ATP-binding protein</fullName>
    </submittedName>
</protein>
<feature type="region of interest" description="Disordered" evidence="1">
    <location>
        <begin position="424"/>
        <end position="454"/>
    </location>
</feature>
<sequence length="480" mass="53584">MKSDIILIGKGENKIGIDPKYANRHGFIAGATGTGKTVTLQCLAEGFSSLGVPVFLADVKGDLSGMAKAGTDNTVVQKRCREIGIDDFQFTSFPVEFWDLFGKEGAKIRATLEDMGPLLLSRLLDCNDVQEGLINLAFEYAEENQMPMLDLDDFSTALNYLGDNSKQLGGMYGRISKSSIAAIERRLLGFKRQGGSEFFGEPALDYHDFMKTAADGRGIINILDASTLIQSPKLYSTFLLWLLSELYENLPEVGDLDKPKFVFFFDEAHLLFDDVPKVFLDQIEKVVRLIRSKAVGIYFVSQNPTDIPDSVLGQLGNRIQHALRAYTPKERKAVKVAAESFRDNPNLDVVSLLGELGVGEALVSVLGEGGVPSVVEHVTIRPPESQIGPISADKRIEMLNTSQYFQQYKVAVNRESAHEILNKRTEQKKQQAQEAEHEKQERASIRKPRRSQRQTYTESFIKTLLRQLANAIVRALFKRR</sequence>
<keyword evidence="3" id="KW-0067">ATP-binding</keyword>
<dbReference type="InterPro" id="IPR051162">
    <property type="entry name" value="T4SS_component"/>
</dbReference>
<dbReference type="InterPro" id="IPR033186">
    <property type="entry name" value="HerA_C"/>
</dbReference>
<dbReference type="PANTHER" id="PTHR30121:SF6">
    <property type="entry name" value="SLR6007 PROTEIN"/>
    <property type="match status" value="1"/>
</dbReference>
<dbReference type="Gene3D" id="3.40.50.300">
    <property type="entry name" value="P-loop containing nucleotide triphosphate hydrolases"/>
    <property type="match status" value="2"/>
</dbReference>
<organism evidence="3 4">
    <name type="scientific">Photobacterium angustum</name>
    <dbReference type="NCBI Taxonomy" id="661"/>
    <lineage>
        <taxon>Bacteria</taxon>
        <taxon>Pseudomonadati</taxon>
        <taxon>Pseudomonadota</taxon>
        <taxon>Gammaproteobacteria</taxon>
        <taxon>Vibrionales</taxon>
        <taxon>Vibrionaceae</taxon>
        <taxon>Photobacterium</taxon>
    </lineage>
</organism>
<dbReference type="EMBL" id="MSCJ01000003">
    <property type="protein sequence ID" value="PQJ61974.1"/>
    <property type="molecule type" value="Genomic_DNA"/>
</dbReference>
<dbReference type="RefSeq" id="WP_105061817.1">
    <property type="nucleotide sequence ID" value="NZ_MSCJ01000003.1"/>
</dbReference>
<accession>A0A2S7VII0</accession>
<dbReference type="Proteomes" id="UP000238730">
    <property type="component" value="Unassembled WGS sequence"/>
</dbReference>
<evidence type="ECO:0000259" key="2">
    <source>
        <dbReference type="Pfam" id="PF05872"/>
    </source>
</evidence>
<feature type="compositionally biased region" description="Basic and acidic residues" evidence="1">
    <location>
        <begin position="424"/>
        <end position="444"/>
    </location>
</feature>
<dbReference type="GO" id="GO:0005524">
    <property type="term" value="F:ATP binding"/>
    <property type="evidence" value="ECO:0007669"/>
    <property type="project" value="UniProtKB-KW"/>
</dbReference>
<dbReference type="PANTHER" id="PTHR30121">
    <property type="entry name" value="UNCHARACTERIZED PROTEIN YJGR-RELATED"/>
    <property type="match status" value="1"/>
</dbReference>
<keyword evidence="3" id="KW-0547">Nucleotide-binding</keyword>